<evidence type="ECO:0000259" key="3">
    <source>
        <dbReference type="PROSITE" id="PS50965"/>
    </source>
</evidence>
<feature type="region of interest" description="Disordered" evidence="1">
    <location>
        <begin position="261"/>
        <end position="297"/>
    </location>
</feature>
<dbReference type="InterPro" id="IPR011528">
    <property type="entry name" value="NERD"/>
</dbReference>
<feature type="transmembrane region" description="Helical" evidence="2">
    <location>
        <begin position="229"/>
        <end position="248"/>
    </location>
</feature>
<keyword evidence="2" id="KW-0812">Transmembrane</keyword>
<evidence type="ECO:0000313" key="4">
    <source>
        <dbReference type="EMBL" id="ARM83185.1"/>
    </source>
</evidence>
<dbReference type="RefSeq" id="WP_085679445.1">
    <property type="nucleotide sequence ID" value="NZ_CP020931.1"/>
</dbReference>
<dbReference type="AlphaFoldDB" id="A0A1W6K6X8"/>
<feature type="transmembrane region" description="Helical" evidence="2">
    <location>
        <begin position="6"/>
        <end position="27"/>
    </location>
</feature>
<evidence type="ECO:0000256" key="2">
    <source>
        <dbReference type="SAM" id="Phobius"/>
    </source>
</evidence>
<organism evidence="4 5">
    <name type="scientific">Marinobacter salarius</name>
    <dbReference type="NCBI Taxonomy" id="1420917"/>
    <lineage>
        <taxon>Bacteria</taxon>
        <taxon>Pseudomonadati</taxon>
        <taxon>Pseudomonadota</taxon>
        <taxon>Gammaproteobacteria</taxon>
        <taxon>Pseudomonadales</taxon>
        <taxon>Marinobacteraceae</taxon>
        <taxon>Marinobacter</taxon>
    </lineage>
</organism>
<evidence type="ECO:0000313" key="5">
    <source>
        <dbReference type="Proteomes" id="UP000193100"/>
    </source>
</evidence>
<dbReference type="EMBL" id="CP020931">
    <property type="protein sequence ID" value="ARM83185.1"/>
    <property type="molecule type" value="Genomic_DNA"/>
</dbReference>
<dbReference type="PROSITE" id="PS50965">
    <property type="entry name" value="NERD"/>
    <property type="match status" value="1"/>
</dbReference>
<keyword evidence="2" id="KW-0472">Membrane</keyword>
<sequence>MDLSPVYQLLITLLWYLLPLAIMLGVIKSPWFKGKFGEFLVNFSARWLLDKSRYHLIKNVTLPTEDGTTQIDHVLVSEFGVFVVETKNMKGWIFGGPHQRFWTQKIFRSNHKFQNPLHQNYKHVKTLQALLGLNDHQVHSVVVFVGDSTFKTPMPENVTQGLGYVRYIKSKIDPLLSLEQVAEVREKVAAGRLKASFATDRAHAHHVRNLVAERYAEAPRRPSRGRLKFLVFPALMLGVGAIGMNAYWNFASQEMAIDTKRVPEHRVESAPQPTRHRPESEPKTDSRTVEPEPSSSAVIQRVHQSSSEFLLARQECNSLIAAAIGSSDPRLLSDRDKACARYKVLRGEEH</sequence>
<feature type="compositionally biased region" description="Basic and acidic residues" evidence="1">
    <location>
        <begin position="276"/>
        <end position="290"/>
    </location>
</feature>
<reference evidence="4 5" key="1">
    <citation type="submission" date="2017-04" db="EMBL/GenBank/DDBJ databases">
        <title>Genome Sequence of Marinobacter salarius strain SMR5 Isolated from a culture of the Diatom Skeletonema marinoi.</title>
        <authorList>
            <person name="Topel M."/>
            <person name="Pinder M.I.M."/>
            <person name="Johansson O.N."/>
            <person name="Kourtchenko O."/>
            <person name="Godhe A."/>
            <person name="Clarke A.K."/>
        </authorList>
    </citation>
    <scope>NUCLEOTIDE SEQUENCE [LARGE SCALE GENOMIC DNA]</scope>
    <source>
        <strain evidence="4 5">SMR5</strain>
    </source>
</reference>
<dbReference type="Proteomes" id="UP000193100">
    <property type="component" value="Chromosome"/>
</dbReference>
<evidence type="ECO:0000256" key="1">
    <source>
        <dbReference type="SAM" id="MobiDB-lite"/>
    </source>
</evidence>
<gene>
    <name evidence="4" type="ORF">MARSALSMR5_01091</name>
</gene>
<protein>
    <submittedName>
        <fullName evidence="4">Nuclease-related domain protein</fullName>
    </submittedName>
</protein>
<dbReference type="GeneID" id="77255067"/>
<proteinExistence type="predicted"/>
<accession>A0A1W6K6X8</accession>
<name>A0A1W6K6X8_9GAMM</name>
<feature type="domain" description="NERD" evidence="3">
    <location>
        <begin position="33"/>
        <end position="150"/>
    </location>
</feature>
<dbReference type="Pfam" id="PF08378">
    <property type="entry name" value="NERD"/>
    <property type="match status" value="1"/>
</dbReference>
<keyword evidence="2" id="KW-1133">Transmembrane helix</keyword>